<reference evidence="2 3" key="1">
    <citation type="journal article" date="2021" name="Elife">
        <title>Chloroplast acquisition without the gene transfer in kleptoplastic sea slugs, Plakobranchus ocellatus.</title>
        <authorList>
            <person name="Maeda T."/>
            <person name="Takahashi S."/>
            <person name="Yoshida T."/>
            <person name="Shimamura S."/>
            <person name="Takaki Y."/>
            <person name="Nagai Y."/>
            <person name="Toyoda A."/>
            <person name="Suzuki Y."/>
            <person name="Arimoto A."/>
            <person name="Ishii H."/>
            <person name="Satoh N."/>
            <person name="Nishiyama T."/>
            <person name="Hasebe M."/>
            <person name="Maruyama T."/>
            <person name="Minagawa J."/>
            <person name="Obokata J."/>
            <person name="Shigenobu S."/>
        </authorList>
    </citation>
    <scope>NUCLEOTIDE SEQUENCE [LARGE SCALE GENOMIC DNA]</scope>
</reference>
<evidence type="ECO:0000313" key="3">
    <source>
        <dbReference type="Proteomes" id="UP000762676"/>
    </source>
</evidence>
<proteinExistence type="predicted"/>
<evidence type="ECO:0000313" key="2">
    <source>
        <dbReference type="EMBL" id="GFS18043.1"/>
    </source>
</evidence>
<organism evidence="2 3">
    <name type="scientific">Elysia marginata</name>
    <dbReference type="NCBI Taxonomy" id="1093978"/>
    <lineage>
        <taxon>Eukaryota</taxon>
        <taxon>Metazoa</taxon>
        <taxon>Spiralia</taxon>
        <taxon>Lophotrochozoa</taxon>
        <taxon>Mollusca</taxon>
        <taxon>Gastropoda</taxon>
        <taxon>Heterobranchia</taxon>
        <taxon>Euthyneura</taxon>
        <taxon>Panpulmonata</taxon>
        <taxon>Sacoglossa</taxon>
        <taxon>Placobranchoidea</taxon>
        <taxon>Plakobranchidae</taxon>
        <taxon>Elysia</taxon>
    </lineage>
</organism>
<evidence type="ECO:0000256" key="1">
    <source>
        <dbReference type="SAM" id="MobiDB-lite"/>
    </source>
</evidence>
<dbReference type="EMBL" id="BMAT01002986">
    <property type="protein sequence ID" value="GFS18043.1"/>
    <property type="molecule type" value="Genomic_DNA"/>
</dbReference>
<dbReference type="Proteomes" id="UP000762676">
    <property type="component" value="Unassembled WGS sequence"/>
</dbReference>
<keyword evidence="3" id="KW-1185">Reference proteome</keyword>
<feature type="region of interest" description="Disordered" evidence="1">
    <location>
        <begin position="1"/>
        <end position="22"/>
    </location>
</feature>
<sequence length="133" mass="14462">MSFDYDNRDLKNTLTQPEGEPQSLLPKLSRLKTSVRVQIIHDDDDGSIRIQSCKPGLGAGPVRTAAAAAAVSRIIFNLEVMKISTLSIKKRCMGGRGKQREIDGTAGAGAREMGRVSRTTKRSGLCQMVIRGF</sequence>
<protein>
    <submittedName>
        <fullName evidence="2">Uncharacterized protein</fullName>
    </submittedName>
</protein>
<feature type="compositionally biased region" description="Basic and acidic residues" evidence="1">
    <location>
        <begin position="1"/>
        <end position="11"/>
    </location>
</feature>
<comment type="caution">
    <text evidence="2">The sequence shown here is derived from an EMBL/GenBank/DDBJ whole genome shotgun (WGS) entry which is preliminary data.</text>
</comment>
<dbReference type="AlphaFoldDB" id="A0AAV4J7U5"/>
<name>A0AAV4J7U5_9GAST</name>
<accession>A0AAV4J7U5</accession>
<gene>
    <name evidence="2" type="ORF">ElyMa_001511000</name>
</gene>